<comment type="cofactor">
    <cofactor evidence="1">
        <name>Mn(2+)</name>
        <dbReference type="ChEBI" id="CHEBI:29035"/>
    </cofactor>
</comment>
<dbReference type="Pfam" id="PF00390">
    <property type="entry name" value="malic"/>
    <property type="match status" value="2"/>
</dbReference>
<name>A0A6L6QAI3_9BURK</name>
<dbReference type="InterPro" id="IPR045213">
    <property type="entry name" value="Malic_NAD-bd_bact_type"/>
</dbReference>
<dbReference type="PANTHER" id="PTHR43237:SF4">
    <property type="entry name" value="NADP-DEPENDENT MALIC ENZYME"/>
    <property type="match status" value="1"/>
</dbReference>
<feature type="binding site" evidence="6">
    <location>
        <position position="316"/>
    </location>
    <ligand>
        <name>(S)-malate</name>
        <dbReference type="ChEBI" id="CHEBI:15589"/>
    </ligand>
</feature>
<dbReference type="InterPro" id="IPR046346">
    <property type="entry name" value="Aminoacid_DH-like_N_sf"/>
</dbReference>
<organism evidence="10 11">
    <name type="scientific">Massilia eburnea</name>
    <dbReference type="NCBI Taxonomy" id="1776165"/>
    <lineage>
        <taxon>Bacteria</taxon>
        <taxon>Pseudomonadati</taxon>
        <taxon>Pseudomonadota</taxon>
        <taxon>Betaproteobacteria</taxon>
        <taxon>Burkholderiales</taxon>
        <taxon>Oxalobacteraceae</taxon>
        <taxon>Telluria group</taxon>
        <taxon>Massilia</taxon>
    </lineage>
</organism>
<dbReference type="InterPro" id="IPR012302">
    <property type="entry name" value="Malic_NAD-bd"/>
</dbReference>
<evidence type="ECO:0000259" key="8">
    <source>
        <dbReference type="SMART" id="SM00919"/>
    </source>
</evidence>
<comment type="similarity">
    <text evidence="2">Belongs to the malic enzymes family.</text>
</comment>
<dbReference type="Gene3D" id="3.40.50.10380">
    <property type="entry name" value="Malic enzyme, N-terminal domain"/>
    <property type="match status" value="1"/>
</dbReference>
<dbReference type="InterPro" id="IPR001891">
    <property type="entry name" value="Malic_OxRdtase"/>
</dbReference>
<accession>A0A6L6QAI3</accession>
<feature type="domain" description="Malic enzyme NAD-binding" evidence="8">
    <location>
        <begin position="163"/>
        <end position="385"/>
    </location>
</feature>
<evidence type="ECO:0000313" key="11">
    <source>
        <dbReference type="Proteomes" id="UP000472320"/>
    </source>
</evidence>
<comment type="cofactor">
    <cofactor evidence="7">
        <name>Mg(2+)</name>
        <dbReference type="ChEBI" id="CHEBI:18420"/>
    </cofactor>
    <cofactor evidence="7">
        <name>Mn(2+)</name>
        <dbReference type="ChEBI" id="CHEBI:29035"/>
    </cofactor>
    <text evidence="7">Divalent metal cations. Prefers magnesium or manganese.</text>
</comment>
<dbReference type="FunFam" id="3.40.50.10380:FF:000003">
    <property type="entry name" value="NADP-dependent malic enzyme"/>
    <property type="match status" value="1"/>
</dbReference>
<keyword evidence="11" id="KW-1185">Reference proteome</keyword>
<dbReference type="InterPro" id="IPR051674">
    <property type="entry name" value="Malate_Decarboxylase"/>
</dbReference>
<feature type="binding site" evidence="6">
    <location>
        <position position="285"/>
    </location>
    <ligand>
        <name>(S)-malate</name>
        <dbReference type="ChEBI" id="CHEBI:15589"/>
    </ligand>
</feature>
<evidence type="ECO:0000256" key="7">
    <source>
        <dbReference type="PIRSR" id="PIRSR000106-3"/>
    </source>
</evidence>
<dbReference type="OrthoDB" id="9805787at2"/>
<sequence length="411" mass="43683">MSSTLEQKALEYHKAGTPGKVAIAVTKSVGSQDDLALAYSPGVAAPCMEIARDPALAYEYTAKGNLVAVITNGTAVLGLGNIGALAGKPVMEGKSILFKKFAGIDSFDIELDETDPDKLVEIIAAMHPTFGGINLEDIKAPECFYIERKLRERLSIPVFHDDQHGTAIVVGSGMLNAVELTGRNLADVKIVCSGAGAAAIACLELLVDIGARRENIFVCDSKGVLTKARNLTGEKADWAQDTTATTLSDVIAGADVFLGVSGPGVLSQADVQSMKKQPIVFTLANPEPELRPELVREVAPDAIIATGRSDYPNQINNALCFPYLFRAALDTGATTINQEMKRACVTALAGLARSDVRFGKDYVVPGLLDDRLLPTVTPKIAQAAIQSGVARKELGMTDYFERLEALGKHLL</sequence>
<dbReference type="EMBL" id="WNKX01000001">
    <property type="protein sequence ID" value="MTW09084.1"/>
    <property type="molecule type" value="Genomic_DNA"/>
</dbReference>
<proteinExistence type="inferred from homology"/>
<evidence type="ECO:0000256" key="3">
    <source>
        <dbReference type="ARBA" id="ARBA00022723"/>
    </source>
</evidence>
<dbReference type="FunFam" id="3.40.50.720:FF:000095">
    <property type="entry name" value="NADP-dependent malic enzyme"/>
    <property type="match status" value="1"/>
</dbReference>
<evidence type="ECO:0000256" key="1">
    <source>
        <dbReference type="ARBA" id="ARBA00001936"/>
    </source>
</evidence>
<evidence type="ECO:0000256" key="5">
    <source>
        <dbReference type="PIRSR" id="PIRSR000106-1"/>
    </source>
</evidence>
<gene>
    <name evidence="10" type="ORF">GM658_00585</name>
</gene>
<dbReference type="GO" id="GO:0004470">
    <property type="term" value="F:malic enzyme activity"/>
    <property type="evidence" value="ECO:0007669"/>
    <property type="project" value="InterPro"/>
</dbReference>
<evidence type="ECO:0000256" key="4">
    <source>
        <dbReference type="ARBA" id="ARBA00023002"/>
    </source>
</evidence>
<dbReference type="Proteomes" id="UP000472320">
    <property type="component" value="Unassembled WGS sequence"/>
</dbReference>
<evidence type="ECO:0000256" key="2">
    <source>
        <dbReference type="ARBA" id="ARBA00008785"/>
    </source>
</evidence>
<feature type="active site" description="Proton acceptor" evidence="5">
    <location>
        <position position="94"/>
    </location>
</feature>
<feature type="domain" description="Malic enzyme N-terminal" evidence="9">
    <location>
        <begin position="18"/>
        <end position="151"/>
    </location>
</feature>
<dbReference type="RefSeq" id="WP_155452073.1">
    <property type="nucleotide sequence ID" value="NZ_WNKX01000001.1"/>
</dbReference>
<comment type="caution">
    <text evidence="10">The sequence shown here is derived from an EMBL/GenBank/DDBJ whole genome shotgun (WGS) entry which is preliminary data.</text>
</comment>
<dbReference type="SUPFAM" id="SSF51735">
    <property type="entry name" value="NAD(P)-binding Rossmann-fold domains"/>
    <property type="match status" value="1"/>
</dbReference>
<feature type="binding site" evidence="7">
    <location>
        <position position="136"/>
    </location>
    <ligand>
        <name>a divalent metal cation</name>
        <dbReference type="ChEBI" id="CHEBI:60240"/>
    </ligand>
</feature>
<dbReference type="PIRSF" id="PIRSF000106">
    <property type="entry name" value="ME"/>
    <property type="match status" value="1"/>
</dbReference>
<dbReference type="PANTHER" id="PTHR43237">
    <property type="entry name" value="NADP-DEPENDENT MALIC ENZYME"/>
    <property type="match status" value="1"/>
</dbReference>
<dbReference type="InterPro" id="IPR012301">
    <property type="entry name" value="Malic_N_dom"/>
</dbReference>
<dbReference type="GO" id="GO:0046872">
    <property type="term" value="F:metal ion binding"/>
    <property type="evidence" value="ECO:0007669"/>
    <property type="project" value="UniProtKB-KW"/>
</dbReference>
<protein>
    <submittedName>
        <fullName evidence="10">Malic enzyme</fullName>
    </submittedName>
</protein>
<feature type="binding site" evidence="7">
    <location>
        <position position="137"/>
    </location>
    <ligand>
        <name>a divalent metal cation</name>
        <dbReference type="ChEBI" id="CHEBI:60240"/>
    </ligand>
</feature>
<feature type="active site" description="Proton donor" evidence="5">
    <location>
        <position position="39"/>
    </location>
</feature>
<dbReference type="SMART" id="SM00919">
    <property type="entry name" value="Malic_M"/>
    <property type="match status" value="1"/>
</dbReference>
<evidence type="ECO:0000256" key="6">
    <source>
        <dbReference type="PIRSR" id="PIRSR000106-2"/>
    </source>
</evidence>
<dbReference type="CDD" id="cd05311">
    <property type="entry name" value="NAD_bind_2_malic_enz"/>
    <property type="match status" value="1"/>
</dbReference>
<dbReference type="InterPro" id="IPR037062">
    <property type="entry name" value="Malic_N_dom_sf"/>
</dbReference>
<dbReference type="InterPro" id="IPR036291">
    <property type="entry name" value="NAD(P)-bd_dom_sf"/>
</dbReference>
<dbReference type="GO" id="GO:0016616">
    <property type="term" value="F:oxidoreductase activity, acting on the CH-OH group of donors, NAD or NADP as acceptor"/>
    <property type="evidence" value="ECO:0007669"/>
    <property type="project" value="InterPro"/>
</dbReference>
<dbReference type="GO" id="GO:0051287">
    <property type="term" value="F:NAD binding"/>
    <property type="evidence" value="ECO:0007669"/>
    <property type="project" value="InterPro"/>
</dbReference>
<keyword evidence="3 7" id="KW-0479">Metal-binding</keyword>
<dbReference type="SMART" id="SM01274">
    <property type="entry name" value="malic"/>
    <property type="match status" value="1"/>
</dbReference>
<feature type="binding site" evidence="7">
    <location>
        <position position="162"/>
    </location>
    <ligand>
        <name>a divalent metal cation</name>
        <dbReference type="ChEBI" id="CHEBI:60240"/>
    </ligand>
</feature>
<evidence type="ECO:0000259" key="9">
    <source>
        <dbReference type="SMART" id="SM01274"/>
    </source>
</evidence>
<reference evidence="10 11" key="1">
    <citation type="submission" date="2019-11" db="EMBL/GenBank/DDBJ databases">
        <title>Type strains purchased from KCTC, JCM and DSMZ.</title>
        <authorList>
            <person name="Lu H."/>
        </authorList>
    </citation>
    <scope>NUCLEOTIDE SEQUENCE [LARGE SCALE GENOMIC DNA]</scope>
    <source>
        <strain evidence="10 11">JCM 31587</strain>
    </source>
</reference>
<dbReference type="Pfam" id="PF03949">
    <property type="entry name" value="Malic_M"/>
    <property type="match status" value="1"/>
</dbReference>
<dbReference type="Gene3D" id="3.40.50.720">
    <property type="entry name" value="NAD(P)-binding Rossmann-like Domain"/>
    <property type="match status" value="1"/>
</dbReference>
<keyword evidence="4" id="KW-0560">Oxidoreductase</keyword>
<evidence type="ECO:0000313" key="10">
    <source>
        <dbReference type="EMBL" id="MTW09084.1"/>
    </source>
</evidence>
<dbReference type="SUPFAM" id="SSF53223">
    <property type="entry name" value="Aminoacid dehydrogenase-like, N-terminal domain"/>
    <property type="match status" value="1"/>
</dbReference>
<dbReference type="AlphaFoldDB" id="A0A6L6QAI3"/>